<dbReference type="InterPro" id="IPR052385">
    <property type="entry name" value="Obscurin/Obscurin-like_Reg"/>
</dbReference>
<organism evidence="7 8">
    <name type="scientific">Syphacia muris</name>
    <dbReference type="NCBI Taxonomy" id="451379"/>
    <lineage>
        <taxon>Eukaryota</taxon>
        <taxon>Metazoa</taxon>
        <taxon>Ecdysozoa</taxon>
        <taxon>Nematoda</taxon>
        <taxon>Chromadorea</taxon>
        <taxon>Rhabditida</taxon>
        <taxon>Spirurina</taxon>
        <taxon>Oxyuridomorpha</taxon>
        <taxon>Oxyuroidea</taxon>
        <taxon>Oxyuridae</taxon>
        <taxon>Syphacia</taxon>
    </lineage>
</organism>
<feature type="compositionally biased region" description="Polar residues" evidence="5">
    <location>
        <begin position="1"/>
        <end position="31"/>
    </location>
</feature>
<evidence type="ECO:0000256" key="1">
    <source>
        <dbReference type="ARBA" id="ARBA00004496"/>
    </source>
</evidence>
<evidence type="ECO:0000256" key="3">
    <source>
        <dbReference type="ARBA" id="ARBA00022553"/>
    </source>
</evidence>
<protein>
    <submittedName>
        <fullName evidence="8">Ig-like domain-containing protein</fullName>
    </submittedName>
</protein>
<dbReference type="InterPro" id="IPR013098">
    <property type="entry name" value="Ig_I-set"/>
</dbReference>
<keyword evidence="7" id="KW-1185">Reference proteome</keyword>
<feature type="region of interest" description="Disordered" evidence="5">
    <location>
        <begin position="1"/>
        <end position="58"/>
    </location>
</feature>
<dbReference type="STRING" id="451379.A0A0N5AQL6"/>
<evidence type="ECO:0000313" key="8">
    <source>
        <dbReference type="WBParaSite" id="SMUV_0000698601-mRNA-1"/>
    </source>
</evidence>
<dbReference type="PANTHER" id="PTHR35971:SF5">
    <property type="entry name" value="OBSCURIN LIKE CYTOSKELETAL ADAPTOR 1"/>
    <property type="match status" value="1"/>
</dbReference>
<proteinExistence type="predicted"/>
<keyword evidence="4" id="KW-1015">Disulfide bond</keyword>
<feature type="domain" description="Ig-like" evidence="6">
    <location>
        <begin position="78"/>
        <end position="179"/>
    </location>
</feature>
<dbReference type="SMART" id="SM00409">
    <property type="entry name" value="IG"/>
    <property type="match status" value="2"/>
</dbReference>
<evidence type="ECO:0000256" key="2">
    <source>
        <dbReference type="ARBA" id="ARBA00022490"/>
    </source>
</evidence>
<dbReference type="PANTHER" id="PTHR35971">
    <property type="entry name" value="SI:DKEY-31G6.6"/>
    <property type="match status" value="1"/>
</dbReference>
<comment type="subcellular location">
    <subcellularLocation>
        <location evidence="1">Cytoplasm</location>
    </subcellularLocation>
</comment>
<evidence type="ECO:0000313" key="7">
    <source>
        <dbReference type="Proteomes" id="UP000046393"/>
    </source>
</evidence>
<keyword evidence="3" id="KW-0597">Phosphoprotein</keyword>
<dbReference type="PROSITE" id="PS50835">
    <property type="entry name" value="IG_LIKE"/>
    <property type="match status" value="1"/>
</dbReference>
<dbReference type="Pfam" id="PF07679">
    <property type="entry name" value="I-set"/>
    <property type="match status" value="2"/>
</dbReference>
<dbReference type="InterPro" id="IPR007110">
    <property type="entry name" value="Ig-like_dom"/>
</dbReference>
<dbReference type="InterPro" id="IPR013783">
    <property type="entry name" value="Ig-like_fold"/>
</dbReference>
<dbReference type="SUPFAM" id="SSF48726">
    <property type="entry name" value="Immunoglobulin"/>
    <property type="match status" value="2"/>
</dbReference>
<dbReference type="GO" id="GO:0005737">
    <property type="term" value="C:cytoplasm"/>
    <property type="evidence" value="ECO:0007669"/>
    <property type="project" value="UniProtKB-SubCell"/>
</dbReference>
<evidence type="ECO:0000259" key="6">
    <source>
        <dbReference type="PROSITE" id="PS50835"/>
    </source>
</evidence>
<dbReference type="Gene3D" id="2.60.40.10">
    <property type="entry name" value="Immunoglobulins"/>
    <property type="match status" value="2"/>
</dbReference>
<evidence type="ECO:0000256" key="5">
    <source>
        <dbReference type="SAM" id="MobiDB-lite"/>
    </source>
</evidence>
<dbReference type="InterPro" id="IPR003599">
    <property type="entry name" value="Ig_sub"/>
</dbReference>
<dbReference type="WBParaSite" id="SMUV_0000698601-mRNA-1">
    <property type="protein sequence ID" value="SMUV_0000698601-mRNA-1"/>
    <property type="gene ID" value="SMUV_0000698601"/>
</dbReference>
<dbReference type="Proteomes" id="UP000046393">
    <property type="component" value="Unplaced"/>
</dbReference>
<dbReference type="InterPro" id="IPR036179">
    <property type="entry name" value="Ig-like_dom_sf"/>
</dbReference>
<keyword evidence="2" id="KW-0963">Cytoplasm</keyword>
<name>A0A0N5AQL6_9BILA</name>
<sequence length="289" mass="32426">MITTSSQAIMKSEPSTGLSKTNSTNWKPSITKTKENIPKVKKTGCPTTTPQKHPISPKKLQCQQRKRIRIGGSIHSSQDLMVTMNREAVEARSGELVRIMCVVETAKKLENMKFSESKNFSVKWYHGNEELLNGGRIRALSAGFRQCLEIFDCRTADQGKIVCTATNNFNIASDTVLLNVRDEDIAAEEPRFIAPLTADEIDGSLVLKCAVAGYPIPYLTFHRKNRCINSNRKCVIKRENEKWTLTLCDCNVDDEGRYMAAARNRVGQTLSCCQVFLKNKLPETYIADV</sequence>
<reference evidence="8" key="1">
    <citation type="submission" date="2017-02" db="UniProtKB">
        <authorList>
            <consortium name="WormBaseParasite"/>
        </authorList>
    </citation>
    <scope>IDENTIFICATION</scope>
</reference>
<accession>A0A0N5AQL6</accession>
<evidence type="ECO:0000256" key="4">
    <source>
        <dbReference type="ARBA" id="ARBA00023157"/>
    </source>
</evidence>
<dbReference type="AlphaFoldDB" id="A0A0N5AQL6"/>